<sequence>MAERTQFAAPRSNKVMCCEKAAEVATSLAVNAYTLVKAAIKHLLHGKDRKSSPATFGKLFDLPPELRDSIYEHYFSGDIGLSCRGQPRSPHAAAILLANKQLYEEAKPVMLKVATFSINLDAKHSKHPEREMTYYFDHPLQTGEHFIGDTTVFKKFRNFHLYLDTPPLSLKNSQNTHWQRAYGNIVTTVIAIERRCRSHLRILINLGNLAPDNKETIDFTTILLVLPRCPNLSFRRVATKEDKPQHRTETQLSMDAGGQAWVARTSEDAWARFARFVAIHFLGQTARSQGFQLNLENHDRTAKRAVQGETVLDLVKEAAGLDDKEGGLVGAGAMIARRDGPKKLSCTRASLLQGRWCIVRQ</sequence>
<comment type="caution">
    <text evidence="1">The sequence shown here is derived from an EMBL/GenBank/DDBJ whole genome shotgun (WGS) entry which is preliminary data.</text>
</comment>
<keyword evidence="2" id="KW-1185">Reference proteome</keyword>
<evidence type="ECO:0008006" key="3">
    <source>
        <dbReference type="Google" id="ProtNLM"/>
    </source>
</evidence>
<reference evidence="1 2" key="1">
    <citation type="submission" date="2017-03" db="EMBL/GenBank/DDBJ databases">
        <title>Genomes of endolithic fungi from Antarctica.</title>
        <authorList>
            <person name="Coleine C."/>
            <person name="Masonjones S."/>
            <person name="Stajich J.E."/>
        </authorList>
    </citation>
    <scope>NUCLEOTIDE SEQUENCE [LARGE SCALE GENOMIC DNA]</scope>
    <source>
        <strain evidence="1 2">CCFEE 6315</strain>
    </source>
</reference>
<evidence type="ECO:0000313" key="1">
    <source>
        <dbReference type="EMBL" id="TKA26838.1"/>
    </source>
</evidence>
<name>A0A4U0TWT4_9PEZI</name>
<evidence type="ECO:0000313" key="2">
    <source>
        <dbReference type="Proteomes" id="UP000308549"/>
    </source>
</evidence>
<proteinExistence type="predicted"/>
<protein>
    <recommendedName>
        <fullName evidence="3">F-box domain-containing protein</fullName>
    </recommendedName>
</protein>
<organism evidence="1 2">
    <name type="scientific">Salinomyces thailandicus</name>
    <dbReference type="NCBI Taxonomy" id="706561"/>
    <lineage>
        <taxon>Eukaryota</taxon>
        <taxon>Fungi</taxon>
        <taxon>Dikarya</taxon>
        <taxon>Ascomycota</taxon>
        <taxon>Pezizomycotina</taxon>
        <taxon>Dothideomycetes</taxon>
        <taxon>Dothideomycetidae</taxon>
        <taxon>Mycosphaerellales</taxon>
        <taxon>Teratosphaeriaceae</taxon>
        <taxon>Salinomyces</taxon>
    </lineage>
</organism>
<dbReference type="OrthoDB" id="3817571at2759"/>
<dbReference type="EMBL" id="NAJL01000026">
    <property type="protein sequence ID" value="TKA26838.1"/>
    <property type="molecule type" value="Genomic_DNA"/>
</dbReference>
<accession>A0A4U0TWT4</accession>
<dbReference type="AlphaFoldDB" id="A0A4U0TWT4"/>
<dbReference type="Proteomes" id="UP000308549">
    <property type="component" value="Unassembled WGS sequence"/>
</dbReference>
<gene>
    <name evidence="1" type="ORF">B0A50_04284</name>
</gene>